<evidence type="ECO:0000256" key="2">
    <source>
        <dbReference type="ARBA" id="ARBA00023015"/>
    </source>
</evidence>
<dbReference type="Pfam" id="PF02362">
    <property type="entry name" value="B3"/>
    <property type="match status" value="2"/>
</dbReference>
<feature type="domain" description="TF-B3" evidence="6">
    <location>
        <begin position="211"/>
        <end position="305"/>
    </location>
</feature>
<dbReference type="AlphaFoldDB" id="A0A1R3ITA3"/>
<evidence type="ECO:0000256" key="5">
    <source>
        <dbReference type="ARBA" id="ARBA00023242"/>
    </source>
</evidence>
<dbReference type="Gene3D" id="2.40.330.10">
    <property type="entry name" value="DNA-binding pseudobarrel domain"/>
    <property type="match status" value="4"/>
</dbReference>
<dbReference type="GO" id="GO:0003677">
    <property type="term" value="F:DNA binding"/>
    <property type="evidence" value="ECO:0007669"/>
    <property type="project" value="UniProtKB-KW"/>
</dbReference>
<keyword evidence="8" id="KW-1185">Reference proteome</keyword>
<name>A0A1R3ITA3_9ROSI</name>
<evidence type="ECO:0000256" key="3">
    <source>
        <dbReference type="ARBA" id="ARBA00023125"/>
    </source>
</evidence>
<evidence type="ECO:0000256" key="4">
    <source>
        <dbReference type="ARBA" id="ARBA00023163"/>
    </source>
</evidence>
<dbReference type="InterPro" id="IPR044837">
    <property type="entry name" value="REM16-like"/>
</dbReference>
<dbReference type="CDD" id="cd10017">
    <property type="entry name" value="B3_DNA"/>
    <property type="match status" value="3"/>
</dbReference>
<reference evidence="8" key="1">
    <citation type="submission" date="2013-09" db="EMBL/GenBank/DDBJ databases">
        <title>Corchorus olitorius genome sequencing.</title>
        <authorList>
            <person name="Alam M."/>
            <person name="Haque M.S."/>
            <person name="Islam M.S."/>
            <person name="Emdad E.M."/>
            <person name="Islam M.M."/>
            <person name="Ahmed B."/>
            <person name="Halim A."/>
            <person name="Hossen Q.M.M."/>
            <person name="Hossain M.Z."/>
            <person name="Ahmed R."/>
            <person name="Khan M.M."/>
            <person name="Islam R."/>
            <person name="Rashid M.M."/>
            <person name="Khan S.A."/>
            <person name="Rahman M.S."/>
            <person name="Alam M."/>
            <person name="Yahiya A.S."/>
            <person name="Khan M.S."/>
            <person name="Azam M.S."/>
            <person name="Haque T."/>
            <person name="Lashkar M.Z.H."/>
            <person name="Akhand A.I."/>
            <person name="Morshed G."/>
            <person name="Roy S."/>
            <person name="Uddin K.S."/>
            <person name="Rabeya T."/>
            <person name="Hossain A.S."/>
            <person name="Chowdhury A."/>
            <person name="Snigdha A.R."/>
            <person name="Mortoza M.S."/>
            <person name="Matin S.A."/>
            <person name="Hoque S.M.E."/>
            <person name="Islam M.K."/>
            <person name="Roy D.K."/>
            <person name="Haider R."/>
            <person name="Moosa M.M."/>
            <person name="Elias S.M."/>
            <person name="Hasan A.M."/>
            <person name="Jahan S."/>
            <person name="Shafiuddin M."/>
            <person name="Mahmood N."/>
            <person name="Shommy N.S."/>
        </authorList>
    </citation>
    <scope>NUCLEOTIDE SEQUENCE [LARGE SCALE GENOMIC DNA]</scope>
    <source>
        <strain evidence="8">cv. O-4</strain>
    </source>
</reference>
<proteinExistence type="predicted"/>
<dbReference type="Proteomes" id="UP000187203">
    <property type="component" value="Unassembled WGS sequence"/>
</dbReference>
<comment type="subcellular location">
    <subcellularLocation>
        <location evidence="1">Nucleus</location>
    </subcellularLocation>
</comment>
<accession>A0A1R3ITA3</accession>
<evidence type="ECO:0000313" key="7">
    <source>
        <dbReference type="EMBL" id="OMO85796.1"/>
    </source>
</evidence>
<dbReference type="InterPro" id="IPR003340">
    <property type="entry name" value="B3_DNA-bd"/>
</dbReference>
<protein>
    <recommendedName>
        <fullName evidence="6">TF-B3 domain-containing protein</fullName>
    </recommendedName>
</protein>
<dbReference type="SUPFAM" id="SSF101936">
    <property type="entry name" value="DNA-binding pseudobarrel domain"/>
    <property type="match status" value="4"/>
</dbReference>
<dbReference type="PANTHER" id="PTHR31391">
    <property type="entry name" value="B3 DOMAIN-CONTAINING PROTEIN OS11G0197600-RELATED"/>
    <property type="match status" value="1"/>
</dbReference>
<dbReference type="PROSITE" id="PS50863">
    <property type="entry name" value="B3"/>
    <property type="match status" value="2"/>
</dbReference>
<evidence type="ECO:0000259" key="6">
    <source>
        <dbReference type="PROSITE" id="PS50863"/>
    </source>
</evidence>
<dbReference type="GO" id="GO:0005634">
    <property type="term" value="C:nucleus"/>
    <property type="evidence" value="ECO:0007669"/>
    <property type="project" value="UniProtKB-SubCell"/>
</dbReference>
<comment type="caution">
    <text evidence="7">The sequence shown here is derived from an EMBL/GenBank/DDBJ whole genome shotgun (WGS) entry which is preliminary data.</text>
</comment>
<keyword evidence="4" id="KW-0804">Transcription</keyword>
<keyword evidence="3" id="KW-0238">DNA-binding</keyword>
<dbReference type="InterPro" id="IPR015300">
    <property type="entry name" value="DNA-bd_pseudobarrel_sf"/>
</dbReference>
<keyword evidence="5" id="KW-0539">Nucleus</keyword>
<organism evidence="7 8">
    <name type="scientific">Corchorus olitorius</name>
    <dbReference type="NCBI Taxonomy" id="93759"/>
    <lineage>
        <taxon>Eukaryota</taxon>
        <taxon>Viridiplantae</taxon>
        <taxon>Streptophyta</taxon>
        <taxon>Embryophyta</taxon>
        <taxon>Tracheophyta</taxon>
        <taxon>Spermatophyta</taxon>
        <taxon>Magnoliopsida</taxon>
        <taxon>eudicotyledons</taxon>
        <taxon>Gunneridae</taxon>
        <taxon>Pentapetalae</taxon>
        <taxon>rosids</taxon>
        <taxon>malvids</taxon>
        <taxon>Malvales</taxon>
        <taxon>Malvaceae</taxon>
        <taxon>Grewioideae</taxon>
        <taxon>Apeibeae</taxon>
        <taxon>Corchorus</taxon>
    </lineage>
</organism>
<dbReference type="PANTHER" id="PTHR31391:SF145">
    <property type="match status" value="1"/>
</dbReference>
<dbReference type="SMART" id="SM01019">
    <property type="entry name" value="B3"/>
    <property type="match status" value="3"/>
</dbReference>
<keyword evidence="2" id="KW-0805">Transcription regulation</keyword>
<evidence type="ECO:0000313" key="8">
    <source>
        <dbReference type="Proteomes" id="UP000187203"/>
    </source>
</evidence>
<evidence type="ECO:0000256" key="1">
    <source>
        <dbReference type="ARBA" id="ARBA00004123"/>
    </source>
</evidence>
<feature type="domain" description="TF-B3" evidence="6">
    <location>
        <begin position="572"/>
        <end position="605"/>
    </location>
</feature>
<dbReference type="EMBL" id="AWUE01017667">
    <property type="protein sequence ID" value="OMO85796.1"/>
    <property type="molecule type" value="Genomic_DNA"/>
</dbReference>
<sequence>MNVKFYFQLIGAKAVKMSNSVDNYVNVSSTDSVESCGDASVRASWSSSFSGAEGTPISFSMCFFPSLQPPDDNSLKLPAWASQYFKVNMPFRTSLIDRVGCETPITLLQIEGRIFIGEGWATFNEGHGILPRDFLVFNLFEDLSMEVQICCPCGGEVLDFPSRGCHSHYFHCRDVGFEISHRRCSGPSILLHADGCSSFAALQFSSSNPHFTRCMNDEDMSRPLILRFPNRVADFLPQDRMKYVLSVGGRTWDVIFINSKHGGLFCGGWKDFVVDNDVKIMDTLVFELLQDDQIKPLFTDIQNMSEHGCSSDDPVLNISSNGSDGMHVENSSVSSHYWNALDSFYVLFNSTPGNLDRLALVLPSKVVPFFKTNMPVHTIIVDRHESITNVKLSLVDGKIVIIDGWHEFVVSHNLQPRDLLCFSVFNDHCMFVKIYCPCRTEVFEFPSRGGHNGCVQTMSYDNHIPPVEHSAPSLVPQARYRGPSSSSSSELSSMLFTDSNIPKDALRFTSTYPCFARCLKSISDLTDDLRLPSCLCSVLPSGCTMVTLEVIGGHSSSVICYNNEYGALFSIGWRYFVETNKLKLMDSCVFEIKGDRSINVHIFRF</sequence>
<gene>
    <name evidence="7" type="ORF">COLO4_21442</name>
</gene>